<name>A0A2W7HZV5_9PROT</name>
<reference evidence="6 7" key="1">
    <citation type="submission" date="2018-06" db="EMBL/GenBank/DDBJ databases">
        <title>Genomic Encyclopedia of Archaeal and Bacterial Type Strains, Phase II (KMG-II): from individual species to whole genera.</title>
        <authorList>
            <person name="Goeker M."/>
        </authorList>
    </citation>
    <scope>NUCLEOTIDE SEQUENCE [LARGE SCALE GENOMIC DNA]</scope>
    <source>
        <strain evidence="6 7">DSM 24525</strain>
    </source>
</reference>
<dbReference type="PANTHER" id="PTHR42759:SF1">
    <property type="entry name" value="MAGNESIUM-CHELATASE SUBUNIT CHLD"/>
    <property type="match status" value="1"/>
</dbReference>
<dbReference type="InterPro" id="IPR041628">
    <property type="entry name" value="ChlI/MoxR_AAA_lid"/>
</dbReference>
<dbReference type="Proteomes" id="UP000249688">
    <property type="component" value="Unassembled WGS sequence"/>
</dbReference>
<dbReference type="InterPro" id="IPR050764">
    <property type="entry name" value="CbbQ/NirQ/NorQ/GpvN"/>
</dbReference>
<evidence type="ECO:0000256" key="3">
    <source>
        <dbReference type="ARBA" id="ARBA00061607"/>
    </source>
</evidence>
<dbReference type="OrthoDB" id="9808397at2"/>
<evidence type="ECO:0000313" key="7">
    <source>
        <dbReference type="Proteomes" id="UP000249688"/>
    </source>
</evidence>
<dbReference type="InterPro" id="IPR027417">
    <property type="entry name" value="P-loop_NTPase"/>
</dbReference>
<dbReference type="InterPro" id="IPR011703">
    <property type="entry name" value="ATPase_AAA-3"/>
</dbReference>
<protein>
    <submittedName>
        <fullName evidence="6">MoxR-like ATPase</fullName>
    </submittedName>
</protein>
<dbReference type="CDD" id="cd00009">
    <property type="entry name" value="AAA"/>
    <property type="match status" value="1"/>
</dbReference>
<accession>A0A2W7HZV5</accession>
<dbReference type="GO" id="GO:0016887">
    <property type="term" value="F:ATP hydrolysis activity"/>
    <property type="evidence" value="ECO:0007669"/>
    <property type="project" value="InterPro"/>
</dbReference>
<dbReference type="Gene3D" id="1.10.8.80">
    <property type="entry name" value="Magnesium chelatase subunit I, C-Terminal domain"/>
    <property type="match status" value="1"/>
</dbReference>
<dbReference type="PANTHER" id="PTHR42759">
    <property type="entry name" value="MOXR FAMILY PROTEIN"/>
    <property type="match status" value="1"/>
</dbReference>
<evidence type="ECO:0000256" key="1">
    <source>
        <dbReference type="ARBA" id="ARBA00022741"/>
    </source>
</evidence>
<dbReference type="Gene3D" id="3.40.50.300">
    <property type="entry name" value="P-loop containing nucleotide triphosphate hydrolases"/>
    <property type="match status" value="1"/>
</dbReference>
<dbReference type="EMBL" id="QKYU01000026">
    <property type="protein sequence ID" value="PZW40024.1"/>
    <property type="molecule type" value="Genomic_DNA"/>
</dbReference>
<feature type="domain" description="ATPase AAA-3" evidence="4">
    <location>
        <begin position="65"/>
        <end position="198"/>
    </location>
</feature>
<dbReference type="SUPFAM" id="SSF52540">
    <property type="entry name" value="P-loop containing nucleoside triphosphate hydrolases"/>
    <property type="match status" value="1"/>
</dbReference>
<feature type="domain" description="ChlI/MoxR AAA lid" evidence="5">
    <location>
        <begin position="272"/>
        <end position="338"/>
    </location>
</feature>
<gene>
    <name evidence="6" type="ORF">C8P66_12669</name>
</gene>
<dbReference type="Pfam" id="PF17863">
    <property type="entry name" value="AAA_lid_2"/>
    <property type="match status" value="1"/>
</dbReference>
<evidence type="ECO:0000259" key="4">
    <source>
        <dbReference type="Pfam" id="PF07726"/>
    </source>
</evidence>
<evidence type="ECO:0000313" key="6">
    <source>
        <dbReference type="EMBL" id="PZW40024.1"/>
    </source>
</evidence>
<dbReference type="Pfam" id="PF07726">
    <property type="entry name" value="AAA_3"/>
    <property type="match status" value="1"/>
</dbReference>
<comment type="caution">
    <text evidence="6">The sequence shown here is derived from an EMBL/GenBank/DDBJ whole genome shotgun (WGS) entry which is preliminary data.</text>
</comment>
<keyword evidence="1" id="KW-0547">Nucleotide-binding</keyword>
<proteinExistence type="inferred from homology"/>
<evidence type="ECO:0000259" key="5">
    <source>
        <dbReference type="Pfam" id="PF17863"/>
    </source>
</evidence>
<sequence length="345" mass="36820">MVEVATASENALDGMNDAARSLATVAEAEALAEKLGRVRAGIGRVIFGQDQVIEQVLVAILSGGHALLVGVPGLGKTKLVDTLGTVLGLDARRVQFTPDLMPADILGSEVLEEGEGGRRAFRFLPGPIFCQLLMADEINRASPRTQSALLQAMQEQRVAVAGTLHPLPVPFHVLATQNPIEQEGTYPLPEAQLDRFLLEVDVPYPDLAAERAMLLATTGSRDVKPEAAMTTAELLAAQALIRRIPVGEKVLDAILALVRGARPEGTSNEMVRRVLAWGPGPRAAQALMLASRARAVLDGRLAPSIDDVRALAEPVLRHRMALSFSARADGIRLSDVIRTLAEELG</sequence>
<dbReference type="AlphaFoldDB" id="A0A2W7HZV5"/>
<keyword evidence="2" id="KW-0067">ATP-binding</keyword>
<comment type="similarity">
    <text evidence="3">Belongs to the MoxR family.</text>
</comment>
<dbReference type="PIRSF" id="PIRSF002849">
    <property type="entry name" value="AAA_ATPase_chaperone_MoxR_prd"/>
    <property type="match status" value="1"/>
</dbReference>
<evidence type="ECO:0000256" key="2">
    <source>
        <dbReference type="ARBA" id="ARBA00022840"/>
    </source>
</evidence>
<dbReference type="FunFam" id="3.40.50.300:FF:000640">
    <property type="entry name" value="MoxR family ATPase"/>
    <property type="match status" value="1"/>
</dbReference>
<dbReference type="GO" id="GO:0005524">
    <property type="term" value="F:ATP binding"/>
    <property type="evidence" value="ECO:0007669"/>
    <property type="project" value="UniProtKB-KW"/>
</dbReference>
<organism evidence="6 7">
    <name type="scientific">Humitalea rosea</name>
    <dbReference type="NCBI Taxonomy" id="990373"/>
    <lineage>
        <taxon>Bacteria</taxon>
        <taxon>Pseudomonadati</taxon>
        <taxon>Pseudomonadota</taxon>
        <taxon>Alphaproteobacteria</taxon>
        <taxon>Acetobacterales</taxon>
        <taxon>Roseomonadaceae</taxon>
        <taxon>Humitalea</taxon>
    </lineage>
</organism>
<keyword evidence="7" id="KW-1185">Reference proteome</keyword>